<protein>
    <submittedName>
        <fullName evidence="1">Uncharacterized protein</fullName>
    </submittedName>
</protein>
<dbReference type="Proteomes" id="UP001237011">
    <property type="component" value="Chromosome"/>
</dbReference>
<sequence>MKTLQTKYKGAITAYELALNFGELSEDFKQRFQGLKIKIDQAYENNDTNKFEELCWNLFEYFYVNSEVVYTKYITALKLNDKPSIKKRIQTLKRLNKKIWAYYLATNEEFKQLQSAHKQLGQLIRMMEQNIFDHDYYFISAISVLYEIKEIIDNKEFNNFAYIKWLKGEI</sequence>
<evidence type="ECO:0000313" key="2">
    <source>
        <dbReference type="Proteomes" id="UP001237011"/>
    </source>
</evidence>
<dbReference type="RefSeq" id="WP_305937699.1">
    <property type="nucleotide sequence ID" value="NZ_CP132191.1"/>
</dbReference>
<gene>
    <name evidence="1" type="ORF">Q8852_02990</name>
</gene>
<proteinExistence type="predicted"/>
<reference evidence="1" key="1">
    <citation type="submission" date="2023-08" db="EMBL/GenBank/DDBJ databases">
        <title>Complete genome sequence of Mycoplasma seminis 2200.</title>
        <authorList>
            <person name="Spergser J."/>
        </authorList>
    </citation>
    <scope>NUCLEOTIDE SEQUENCE [LARGE SCALE GENOMIC DNA]</scope>
    <source>
        <strain evidence="1">2200</strain>
    </source>
</reference>
<name>A0ABY9HC53_9MOLU</name>
<keyword evidence="2" id="KW-1185">Reference proteome</keyword>
<accession>A0ABY9HC53</accession>
<organism evidence="1 2">
    <name type="scientific">Mycoplasma seminis</name>
    <dbReference type="NCBI Taxonomy" id="512749"/>
    <lineage>
        <taxon>Bacteria</taxon>
        <taxon>Bacillati</taxon>
        <taxon>Mycoplasmatota</taxon>
        <taxon>Mollicutes</taxon>
        <taxon>Mycoplasmataceae</taxon>
        <taxon>Mycoplasma</taxon>
    </lineage>
</organism>
<evidence type="ECO:0000313" key="1">
    <source>
        <dbReference type="EMBL" id="WLP85263.1"/>
    </source>
</evidence>
<dbReference type="EMBL" id="CP132191">
    <property type="protein sequence ID" value="WLP85263.1"/>
    <property type="molecule type" value="Genomic_DNA"/>
</dbReference>